<name>E3IZM4_PSEI1</name>
<dbReference type="HOGENOM" id="CLU_1198372_0_0_11"/>
<dbReference type="InterPro" id="IPR009097">
    <property type="entry name" value="Cyclic_Pdiesterase"/>
</dbReference>
<dbReference type="AlphaFoldDB" id="E3IZM4"/>
<organism evidence="1 2">
    <name type="scientific">Pseudofrankia inefficax (strain DSM 45817 / CECT 9037 / DDB 130130 / EuI1c)</name>
    <name type="common">Frankia inefficax</name>
    <dbReference type="NCBI Taxonomy" id="298654"/>
    <lineage>
        <taxon>Bacteria</taxon>
        <taxon>Bacillati</taxon>
        <taxon>Actinomycetota</taxon>
        <taxon>Actinomycetes</taxon>
        <taxon>Frankiales</taxon>
        <taxon>Frankiaceae</taxon>
        <taxon>Pseudofrankia</taxon>
    </lineage>
</organism>
<evidence type="ECO:0000313" key="1">
    <source>
        <dbReference type="EMBL" id="ADP83942.1"/>
    </source>
</evidence>
<evidence type="ECO:0000313" key="2">
    <source>
        <dbReference type="Proteomes" id="UP000002484"/>
    </source>
</evidence>
<dbReference type="InParanoid" id="E3IZM4"/>
<dbReference type="Pfam" id="PF13563">
    <property type="entry name" value="2_5_RNA_ligase2"/>
    <property type="match status" value="1"/>
</dbReference>
<reference evidence="1 2" key="1">
    <citation type="submission" date="2010-10" db="EMBL/GenBank/DDBJ databases">
        <title>Complete sequence of Frankia sp. EuI1c.</title>
        <authorList>
            <consortium name="US DOE Joint Genome Institute"/>
            <person name="Lucas S."/>
            <person name="Copeland A."/>
            <person name="Lapidus A."/>
            <person name="Cheng J.-F."/>
            <person name="Bruce D."/>
            <person name="Goodwin L."/>
            <person name="Pitluck S."/>
            <person name="Chertkov O."/>
            <person name="Detter J.C."/>
            <person name="Han C."/>
            <person name="Tapia R."/>
            <person name="Land M."/>
            <person name="Hauser L."/>
            <person name="Jeffries C."/>
            <person name="Kyrpides N."/>
            <person name="Ivanova N."/>
            <person name="Mikhailova N."/>
            <person name="Beauchemin N."/>
            <person name="Sen A."/>
            <person name="Sur S.A."/>
            <person name="Gtari M."/>
            <person name="Wall L."/>
            <person name="Tisa L."/>
            <person name="Woyke T."/>
        </authorList>
    </citation>
    <scope>NUCLEOTIDE SEQUENCE [LARGE SCALE GENOMIC DNA]</scope>
    <source>
        <strain evidence="2">DSM 45817 / CECT 9037 / EuI1c</strain>
    </source>
</reference>
<keyword evidence="2" id="KW-1185">Reference proteome</keyword>
<dbReference type="Gene3D" id="3.90.1140.10">
    <property type="entry name" value="Cyclic phosphodiesterase"/>
    <property type="match status" value="1"/>
</dbReference>
<protein>
    <recommendedName>
        <fullName evidence="3">2',5' RNA ligase</fullName>
    </recommendedName>
</protein>
<accession>E3IZM4</accession>
<dbReference type="EMBL" id="CP002299">
    <property type="protein sequence ID" value="ADP83942.1"/>
    <property type="molecule type" value="Genomic_DNA"/>
</dbReference>
<dbReference type="RefSeq" id="WP_013427060.1">
    <property type="nucleotide sequence ID" value="NC_014666.1"/>
</dbReference>
<dbReference type="SUPFAM" id="SSF55144">
    <property type="entry name" value="LigT-like"/>
    <property type="match status" value="1"/>
</dbReference>
<dbReference type="Proteomes" id="UP000002484">
    <property type="component" value="Chromosome"/>
</dbReference>
<sequence>MDRWSTAERLCGLAGGELAQRGRFGLLRVREARALRRGRAGVWGGEEGPRAFLTTVVRVPTELAARVRAAAQPAAAAGVNSHYLYPADALHITLANLDRYADLPLARLAETLADRVAAAPPITFTLRGLAVARHTVYVRAYARPAPALLALRASILRDLGSEPPRQEPLRIAVSNVVRFRCADLTTVLPAVHAHRNARFGSFPLHRVELVRTDKVLSAAGTELLAAFDTGP</sequence>
<gene>
    <name evidence="1" type="ordered locus">FraEuI1c_5958</name>
</gene>
<proteinExistence type="predicted"/>
<evidence type="ECO:0008006" key="3">
    <source>
        <dbReference type="Google" id="ProtNLM"/>
    </source>
</evidence>
<dbReference type="KEGG" id="fri:FraEuI1c_5958"/>